<dbReference type="Gene3D" id="1.10.620.20">
    <property type="entry name" value="Ribonucleotide Reductase, subunit A"/>
    <property type="match status" value="1"/>
</dbReference>
<evidence type="ECO:0008006" key="3">
    <source>
        <dbReference type="Google" id="ProtNLM"/>
    </source>
</evidence>
<gene>
    <name evidence="1" type="ORF">BC739_005444</name>
</gene>
<keyword evidence="2" id="KW-1185">Reference proteome</keyword>
<dbReference type="EMBL" id="JACJID010000004">
    <property type="protein sequence ID" value="MBA8928227.1"/>
    <property type="molecule type" value="Genomic_DNA"/>
</dbReference>
<name>A0ABR6BMU1_9PSEU</name>
<protein>
    <recommendedName>
        <fullName evidence="3">p-aminobenzoate N-oxygenase AurF</fullName>
    </recommendedName>
</protein>
<organism evidence="1 2">
    <name type="scientific">Kutzneria viridogrisea</name>
    <dbReference type="NCBI Taxonomy" id="47990"/>
    <lineage>
        <taxon>Bacteria</taxon>
        <taxon>Bacillati</taxon>
        <taxon>Actinomycetota</taxon>
        <taxon>Actinomycetes</taxon>
        <taxon>Pseudonocardiales</taxon>
        <taxon>Pseudonocardiaceae</taxon>
        <taxon>Kutzneria</taxon>
    </lineage>
</organism>
<reference evidence="1 2" key="1">
    <citation type="submission" date="2020-08" db="EMBL/GenBank/DDBJ databases">
        <title>Genomic Encyclopedia of Archaeal and Bacterial Type Strains, Phase II (KMG-II): from individual species to whole genera.</title>
        <authorList>
            <person name="Goeker M."/>
        </authorList>
    </citation>
    <scope>NUCLEOTIDE SEQUENCE [LARGE SCALE GENOMIC DNA]</scope>
    <source>
        <strain evidence="1 2">DSM 43850</strain>
    </source>
</reference>
<dbReference type="Proteomes" id="UP000517916">
    <property type="component" value="Unassembled WGS sequence"/>
</dbReference>
<accession>A0ABR6BMU1</accession>
<dbReference type="SUPFAM" id="SSF47240">
    <property type="entry name" value="Ferritin-like"/>
    <property type="match status" value="1"/>
</dbReference>
<comment type="caution">
    <text evidence="1">The sequence shown here is derived from an EMBL/GenBank/DDBJ whole genome shotgun (WGS) entry which is preliminary data.</text>
</comment>
<dbReference type="InterPro" id="IPR009078">
    <property type="entry name" value="Ferritin-like_SF"/>
</dbReference>
<sequence>MARSDSIPSREVTAQRLLRASVQHSYDPAVDIDWQAPLLPDALFLPAPQLSLYRTELWQGMSHGQRVELSRCELANSLSFGMWVESSFIQMLIRHSFSFDPASAHLRYALTEIADECRHSTMFSQVVAKLERGPYPPNRFDHLLTTLLRGYSTKPLAWVAVLFVEEIFDMFQREGLKDDSVQPLSRQVFRIHVIEEARHMRFAREELVRVVPRLSRAEREALAISVGLGLGLIARALRNPRMYAQAGLDPREAVRQAVRNEHVLASRRDSVRRLSPFYEELGLLTPTSRRLWRRSGFAA</sequence>
<dbReference type="InterPro" id="IPR025859">
    <property type="entry name" value="AurF/CmlI"/>
</dbReference>
<evidence type="ECO:0000313" key="2">
    <source>
        <dbReference type="Proteomes" id="UP000517916"/>
    </source>
</evidence>
<evidence type="ECO:0000313" key="1">
    <source>
        <dbReference type="EMBL" id="MBA8928227.1"/>
    </source>
</evidence>
<dbReference type="RefSeq" id="WP_025356682.1">
    <property type="nucleotide sequence ID" value="NZ_BAAABQ010000030.1"/>
</dbReference>
<dbReference type="InterPro" id="IPR012348">
    <property type="entry name" value="RNR-like"/>
</dbReference>
<dbReference type="Pfam" id="PF11583">
    <property type="entry name" value="AurF"/>
    <property type="match status" value="1"/>
</dbReference>
<proteinExistence type="predicted"/>